<protein>
    <submittedName>
        <fullName evidence="2">Uncharacterized protein</fullName>
    </submittedName>
</protein>
<feature type="region of interest" description="Disordered" evidence="1">
    <location>
        <begin position="29"/>
        <end position="48"/>
    </location>
</feature>
<dbReference type="EMBL" id="KN880514">
    <property type="protein sequence ID" value="KIY67886.1"/>
    <property type="molecule type" value="Genomic_DNA"/>
</dbReference>
<dbReference type="AlphaFoldDB" id="A0A0D7BE63"/>
<keyword evidence="3" id="KW-1185">Reference proteome</keyword>
<gene>
    <name evidence="2" type="ORF">CYLTODRAFT_410772</name>
</gene>
<evidence type="ECO:0000313" key="2">
    <source>
        <dbReference type="EMBL" id="KIY67886.1"/>
    </source>
</evidence>
<dbReference type="Proteomes" id="UP000054007">
    <property type="component" value="Unassembled WGS sequence"/>
</dbReference>
<proteinExistence type="predicted"/>
<name>A0A0D7BE63_9AGAR</name>
<sequence>MSPNAHRSLESTTHIKVVCIGPPFLPSERCSSGPDESVDGNIRPPNNGPKVVQAAGENIRLARDTSTTSFVFVCVEGEEGGPSEFAVAYAVPSQSIGDWHDFQTKLDIPRISGSSTHTYRAVYPLLPSKIGNAMIGSKTVKLRGNTAQAGRIRVHGGSARGPVQSSSAGALIPDPTGFSGAQTGPILRRAVHTPLFDPRPECKSSKVFSVVLRDPRHISLKASPEGEVAHTWFLGSACKVAFEAGGIQEERWDALGCVP</sequence>
<evidence type="ECO:0000313" key="3">
    <source>
        <dbReference type="Proteomes" id="UP000054007"/>
    </source>
</evidence>
<evidence type="ECO:0000256" key="1">
    <source>
        <dbReference type="SAM" id="MobiDB-lite"/>
    </source>
</evidence>
<organism evidence="2 3">
    <name type="scientific">Cylindrobasidium torrendii FP15055 ss-10</name>
    <dbReference type="NCBI Taxonomy" id="1314674"/>
    <lineage>
        <taxon>Eukaryota</taxon>
        <taxon>Fungi</taxon>
        <taxon>Dikarya</taxon>
        <taxon>Basidiomycota</taxon>
        <taxon>Agaricomycotina</taxon>
        <taxon>Agaricomycetes</taxon>
        <taxon>Agaricomycetidae</taxon>
        <taxon>Agaricales</taxon>
        <taxon>Marasmiineae</taxon>
        <taxon>Physalacriaceae</taxon>
        <taxon>Cylindrobasidium</taxon>
    </lineage>
</organism>
<accession>A0A0D7BE63</accession>
<reference evidence="2 3" key="1">
    <citation type="journal article" date="2015" name="Fungal Genet. Biol.">
        <title>Evolution of novel wood decay mechanisms in Agaricales revealed by the genome sequences of Fistulina hepatica and Cylindrobasidium torrendii.</title>
        <authorList>
            <person name="Floudas D."/>
            <person name="Held B.W."/>
            <person name="Riley R."/>
            <person name="Nagy L.G."/>
            <person name="Koehler G."/>
            <person name="Ransdell A.S."/>
            <person name="Younus H."/>
            <person name="Chow J."/>
            <person name="Chiniquy J."/>
            <person name="Lipzen A."/>
            <person name="Tritt A."/>
            <person name="Sun H."/>
            <person name="Haridas S."/>
            <person name="LaButti K."/>
            <person name="Ohm R.A."/>
            <person name="Kues U."/>
            <person name="Blanchette R.A."/>
            <person name="Grigoriev I.V."/>
            <person name="Minto R.E."/>
            <person name="Hibbett D.S."/>
        </authorList>
    </citation>
    <scope>NUCLEOTIDE SEQUENCE [LARGE SCALE GENOMIC DNA]</scope>
    <source>
        <strain evidence="2 3">FP15055 ss-10</strain>
    </source>
</reference>